<dbReference type="SMART" id="SM00530">
    <property type="entry name" value="HTH_XRE"/>
    <property type="match status" value="1"/>
</dbReference>
<evidence type="ECO:0000313" key="3">
    <source>
        <dbReference type="Proteomes" id="UP000501891"/>
    </source>
</evidence>
<sequence>MLDLERVGERIAERRRALGLTQPELARRAGVGRSTLAALEGGKLAELGFNKVALLLCALGLDLAVVTANHGRPTLEMLREEQARDAESLDR</sequence>
<gene>
    <name evidence="2" type="ORF">HHL28_17945</name>
</gene>
<dbReference type="EMBL" id="CP051775">
    <property type="protein sequence ID" value="QJE74691.1"/>
    <property type="molecule type" value="Genomic_DNA"/>
</dbReference>
<dbReference type="CDD" id="cd00093">
    <property type="entry name" value="HTH_XRE"/>
    <property type="match status" value="1"/>
</dbReference>
<dbReference type="Gene3D" id="1.10.260.40">
    <property type="entry name" value="lambda repressor-like DNA-binding domains"/>
    <property type="match status" value="1"/>
</dbReference>
<name>A0A858RBH3_9PROT</name>
<dbReference type="PROSITE" id="PS50943">
    <property type="entry name" value="HTH_CROC1"/>
    <property type="match status" value="1"/>
</dbReference>
<evidence type="ECO:0000313" key="2">
    <source>
        <dbReference type="EMBL" id="QJE74691.1"/>
    </source>
</evidence>
<dbReference type="InterPro" id="IPR010982">
    <property type="entry name" value="Lambda_DNA-bd_dom_sf"/>
</dbReference>
<dbReference type="Proteomes" id="UP000501891">
    <property type="component" value="Chromosome"/>
</dbReference>
<reference evidence="2" key="1">
    <citation type="submission" date="2020-04" db="EMBL/GenBank/DDBJ databases">
        <title>A desert anoxygenic phototrophic bacterium fixes CO2 using RubisCO under aerobic conditions.</title>
        <authorList>
            <person name="Tang K."/>
        </authorList>
    </citation>
    <scope>NUCLEOTIDE SEQUENCE [LARGE SCALE GENOMIC DNA]</scope>
    <source>
        <strain evidence="2">MIMtkB3</strain>
    </source>
</reference>
<organism evidence="2 3">
    <name type="scientific">Aerophototrophica crusticola</name>
    <dbReference type="NCBI Taxonomy" id="1709002"/>
    <lineage>
        <taxon>Bacteria</taxon>
        <taxon>Pseudomonadati</taxon>
        <taxon>Pseudomonadota</taxon>
        <taxon>Alphaproteobacteria</taxon>
        <taxon>Rhodospirillales</taxon>
        <taxon>Rhodospirillaceae</taxon>
        <taxon>Aerophototrophica</taxon>
    </lineage>
</organism>
<dbReference type="SUPFAM" id="SSF47413">
    <property type="entry name" value="lambda repressor-like DNA-binding domains"/>
    <property type="match status" value="1"/>
</dbReference>
<protein>
    <submittedName>
        <fullName evidence="2">Helix-turn-helix domain-containing protein</fullName>
    </submittedName>
</protein>
<proteinExistence type="predicted"/>
<dbReference type="InterPro" id="IPR001387">
    <property type="entry name" value="Cro/C1-type_HTH"/>
</dbReference>
<dbReference type="GO" id="GO:0003677">
    <property type="term" value="F:DNA binding"/>
    <property type="evidence" value="ECO:0007669"/>
    <property type="project" value="InterPro"/>
</dbReference>
<dbReference type="AlphaFoldDB" id="A0A858RBH3"/>
<keyword evidence="3" id="KW-1185">Reference proteome</keyword>
<feature type="domain" description="HTH cro/C1-type" evidence="1">
    <location>
        <begin position="11"/>
        <end position="66"/>
    </location>
</feature>
<dbReference type="KEGG" id="acru:HHL28_17945"/>
<evidence type="ECO:0000259" key="1">
    <source>
        <dbReference type="PROSITE" id="PS50943"/>
    </source>
</evidence>
<dbReference type="Pfam" id="PF01381">
    <property type="entry name" value="HTH_3"/>
    <property type="match status" value="1"/>
</dbReference>
<accession>A0A858RBH3</accession>